<dbReference type="InterPro" id="IPR004090">
    <property type="entry name" value="Chemotax_Me-accpt_rcpt"/>
</dbReference>
<name>A0A1G7SH75_9HYPH</name>
<dbReference type="SMART" id="SM00283">
    <property type="entry name" value="MA"/>
    <property type="match status" value="1"/>
</dbReference>
<dbReference type="PRINTS" id="PR00260">
    <property type="entry name" value="CHEMTRNSDUCR"/>
</dbReference>
<dbReference type="Proteomes" id="UP000199495">
    <property type="component" value="Unassembled WGS sequence"/>
</dbReference>
<evidence type="ECO:0000256" key="3">
    <source>
        <dbReference type="PROSITE-ProRule" id="PRU00284"/>
    </source>
</evidence>
<evidence type="ECO:0000313" key="5">
    <source>
        <dbReference type="EMBL" id="SDG21759.1"/>
    </source>
</evidence>
<dbReference type="GO" id="GO:0016020">
    <property type="term" value="C:membrane"/>
    <property type="evidence" value="ECO:0007669"/>
    <property type="project" value="InterPro"/>
</dbReference>
<dbReference type="RefSeq" id="WP_090590821.1">
    <property type="nucleotide sequence ID" value="NZ_FNCS01000001.1"/>
</dbReference>
<keyword evidence="1 3" id="KW-0807">Transducer</keyword>
<organism evidence="5 6">
    <name type="scientific">Pelagibacterium luteolum</name>
    <dbReference type="NCBI Taxonomy" id="440168"/>
    <lineage>
        <taxon>Bacteria</taxon>
        <taxon>Pseudomonadati</taxon>
        <taxon>Pseudomonadota</taxon>
        <taxon>Alphaproteobacteria</taxon>
        <taxon>Hyphomicrobiales</taxon>
        <taxon>Devosiaceae</taxon>
        <taxon>Pelagibacterium</taxon>
    </lineage>
</organism>
<feature type="domain" description="Methyl-accepting transducer" evidence="4">
    <location>
        <begin position="25"/>
        <end position="268"/>
    </location>
</feature>
<dbReference type="PANTHER" id="PTHR32089">
    <property type="entry name" value="METHYL-ACCEPTING CHEMOTAXIS PROTEIN MCPB"/>
    <property type="match status" value="1"/>
</dbReference>
<dbReference type="GO" id="GO:0006935">
    <property type="term" value="P:chemotaxis"/>
    <property type="evidence" value="ECO:0007669"/>
    <property type="project" value="InterPro"/>
</dbReference>
<evidence type="ECO:0000256" key="1">
    <source>
        <dbReference type="ARBA" id="ARBA00023224"/>
    </source>
</evidence>
<gene>
    <name evidence="5" type="ORF">SAMN04487974_101482</name>
</gene>
<dbReference type="Pfam" id="PF00015">
    <property type="entry name" value="MCPsignal"/>
    <property type="match status" value="1"/>
</dbReference>
<sequence length="478" mass="50732">MLAQPHEEERALTDIAQTLAPIGERAGRLGVAIADIVGLIADLSAASQKQADDTRTVMGAAADMGAATAELDTSMDASLALAHETRSVIDSSASVLSGVVDTSARTMHDLGDGALKVRETLENVEVTSRRVHAASAAIGQIARETRLLALNASVEAARAGEAGAGFAIIAQAVKSLADQIQGFSGEIATQLGSMETVLGELRVRAKDNAEMARDALEQTKAASEATESLSRLVGSVDTLVAGIERMHAPVKSNGQSFAAVQMGLDALSDSFDQSTSHLGKAEGRAQSILSISEDFILFIAQSGVETSDTPFIKLCTERAAMISDVFSQAIGSGKIAMGSLFDDDYRPIPGSNPRQVMTRFVALTDACLPAIQEPVLDFDKRVAFCAAVDRNGYLPTHNLKYAHPQGDDPVWNAAHCRNRRIFDDRTGLSAGRSTKPFLLQTYRRDMGGGQFVLMKDCSVPIMVNGRHWGGLRLAYTVA</sequence>
<dbReference type="GO" id="GO:0007165">
    <property type="term" value="P:signal transduction"/>
    <property type="evidence" value="ECO:0007669"/>
    <property type="project" value="UniProtKB-KW"/>
</dbReference>
<evidence type="ECO:0000313" key="6">
    <source>
        <dbReference type="Proteomes" id="UP000199495"/>
    </source>
</evidence>
<dbReference type="Gene3D" id="1.10.287.950">
    <property type="entry name" value="Methyl-accepting chemotaxis protein"/>
    <property type="match status" value="1"/>
</dbReference>
<dbReference type="STRING" id="440168.SAMN04487974_101482"/>
<keyword evidence="6" id="KW-1185">Reference proteome</keyword>
<comment type="similarity">
    <text evidence="2">Belongs to the methyl-accepting chemotaxis (MCP) protein family.</text>
</comment>
<evidence type="ECO:0000256" key="2">
    <source>
        <dbReference type="ARBA" id="ARBA00029447"/>
    </source>
</evidence>
<dbReference type="GO" id="GO:0004888">
    <property type="term" value="F:transmembrane signaling receptor activity"/>
    <property type="evidence" value="ECO:0007669"/>
    <property type="project" value="InterPro"/>
</dbReference>
<dbReference type="PROSITE" id="PS50111">
    <property type="entry name" value="CHEMOTAXIS_TRANSDUC_2"/>
    <property type="match status" value="1"/>
</dbReference>
<reference evidence="5 6" key="1">
    <citation type="submission" date="2016-10" db="EMBL/GenBank/DDBJ databases">
        <authorList>
            <person name="de Groot N.N."/>
        </authorList>
    </citation>
    <scope>NUCLEOTIDE SEQUENCE [LARGE SCALE GENOMIC DNA]</scope>
    <source>
        <strain evidence="5 6">CGMCC 1.10267</strain>
    </source>
</reference>
<dbReference type="OrthoDB" id="2489132at2"/>
<dbReference type="InterPro" id="IPR004089">
    <property type="entry name" value="MCPsignal_dom"/>
</dbReference>
<proteinExistence type="inferred from homology"/>
<dbReference type="SUPFAM" id="SSF58104">
    <property type="entry name" value="Methyl-accepting chemotaxis protein (MCP) signaling domain"/>
    <property type="match status" value="1"/>
</dbReference>
<dbReference type="PANTHER" id="PTHR32089:SF112">
    <property type="entry name" value="LYSOZYME-LIKE PROTEIN-RELATED"/>
    <property type="match status" value="1"/>
</dbReference>
<dbReference type="EMBL" id="FNCS01000001">
    <property type="protein sequence ID" value="SDG21759.1"/>
    <property type="molecule type" value="Genomic_DNA"/>
</dbReference>
<accession>A0A1G7SH75</accession>
<dbReference type="AlphaFoldDB" id="A0A1G7SH75"/>
<evidence type="ECO:0000259" key="4">
    <source>
        <dbReference type="PROSITE" id="PS50111"/>
    </source>
</evidence>
<protein>
    <submittedName>
        <fullName evidence="5">Methyl-accepting chemotaxis protein</fullName>
    </submittedName>
</protein>